<evidence type="ECO:0000259" key="3">
    <source>
        <dbReference type="PROSITE" id="PS50275"/>
    </source>
</evidence>
<evidence type="ECO:0000256" key="1">
    <source>
        <dbReference type="SAM" id="MobiDB-lite"/>
    </source>
</evidence>
<reference evidence="4 5" key="1">
    <citation type="journal article" date="2017" name="Plant Biotechnol. J.">
        <title>A comprehensive draft genome sequence for lupin (Lupinus angustifolius), an emerging health food: insights into plant-microbe interactions and legume evolution.</title>
        <authorList>
            <person name="Hane J.K."/>
            <person name="Ming Y."/>
            <person name="Kamphuis L.G."/>
            <person name="Nelson M.N."/>
            <person name="Garg G."/>
            <person name="Atkins C.A."/>
            <person name="Bayer P.E."/>
            <person name="Bravo A."/>
            <person name="Bringans S."/>
            <person name="Cannon S."/>
            <person name="Edwards D."/>
            <person name="Foley R."/>
            <person name="Gao L.L."/>
            <person name="Harrison M.J."/>
            <person name="Huang W."/>
            <person name="Hurgobin B."/>
            <person name="Li S."/>
            <person name="Liu C.W."/>
            <person name="McGrath A."/>
            <person name="Morahan G."/>
            <person name="Murray J."/>
            <person name="Weller J."/>
            <person name="Jian J."/>
            <person name="Singh K.B."/>
        </authorList>
    </citation>
    <scope>NUCLEOTIDE SEQUENCE [LARGE SCALE GENOMIC DNA]</scope>
    <source>
        <strain evidence="5">cv. Tanjil</strain>
        <tissue evidence="4">Whole plant</tissue>
    </source>
</reference>
<evidence type="ECO:0000313" key="5">
    <source>
        <dbReference type="Proteomes" id="UP000188354"/>
    </source>
</evidence>
<dbReference type="AlphaFoldDB" id="A0A1J7GHI2"/>
<sequence length="604" mass="68551">MTEKADSVKKLYTEMRLWEFPDQYVIQPTDGSSCSSLSISRKDGSMKHIDEIPEYRTIRVPKIFTIFGVVGMLRLLAGSYLMVITGRKCVGSYSGHPIFKISSMKVFPCDHSLKHTPAEQIILNNASGFHYFQSAIGKDIIDITLIARRCTRRNGTRMWRRGADPDGYVANFVETEQIIQINGYTASFVQVRGSIPLLWEQIVDLTYKPKFELLKLEEAPRVLERHFLDLRKKYGAVVAVDLVNKHGGEGRLCEKFGSTMQQVASDDVRYVHFDFHHICGHVHFENLSILYDQISDFLETNGYLLLNEKGEKMKEQLGVVRTNCIDCLDRTNVTQLRRLGVFGAEETISSHPNLDDSFKILWANHGDDISVQYSGTPALKGDFVRYGHRTIEGILADGWNALMRYYLNNFCDGTKQDTIDLLQGHYIVSVGRDMAPSSQNGGLEAIASFPLALGLVLTGFLFATMSLRQVRSDFRHFFFSLMWASISVGIAAFVRVNGRIFCNRPRLHKPRLKRKGGGSGNKQSKKAAKDPNKPKRPPTPFFVFMYEKATYVARAEKKKEEYGRNILAYNKKLEGKNPSEEDESDKSRSEVHDNDEDEGEDDDE</sequence>
<gene>
    <name evidence="4" type="ORF">TanjilG_03788</name>
</gene>
<evidence type="ECO:0000256" key="2">
    <source>
        <dbReference type="SAM" id="Phobius"/>
    </source>
</evidence>
<dbReference type="Pfam" id="PF02383">
    <property type="entry name" value="Syja_N"/>
    <property type="match status" value="2"/>
</dbReference>
<feature type="domain" description="SAC" evidence="3">
    <location>
        <begin position="136"/>
        <end position="375"/>
    </location>
</feature>
<dbReference type="InterPro" id="IPR036910">
    <property type="entry name" value="HMG_box_dom_sf"/>
</dbReference>
<feature type="transmembrane region" description="Helical" evidence="2">
    <location>
        <begin position="477"/>
        <end position="496"/>
    </location>
</feature>
<proteinExistence type="predicted"/>
<dbReference type="InterPro" id="IPR002013">
    <property type="entry name" value="SAC_dom"/>
</dbReference>
<feature type="compositionally biased region" description="Acidic residues" evidence="1">
    <location>
        <begin position="593"/>
        <end position="604"/>
    </location>
</feature>
<dbReference type="GO" id="GO:0046856">
    <property type="term" value="P:phosphatidylinositol dephosphorylation"/>
    <property type="evidence" value="ECO:0007669"/>
    <property type="project" value="TreeGrafter"/>
</dbReference>
<organism evidence="4 5">
    <name type="scientific">Lupinus angustifolius</name>
    <name type="common">Narrow-leaved blue lupine</name>
    <dbReference type="NCBI Taxonomy" id="3871"/>
    <lineage>
        <taxon>Eukaryota</taxon>
        <taxon>Viridiplantae</taxon>
        <taxon>Streptophyta</taxon>
        <taxon>Embryophyta</taxon>
        <taxon>Tracheophyta</taxon>
        <taxon>Spermatophyta</taxon>
        <taxon>Magnoliopsida</taxon>
        <taxon>eudicotyledons</taxon>
        <taxon>Gunneridae</taxon>
        <taxon>Pentapetalae</taxon>
        <taxon>rosids</taxon>
        <taxon>fabids</taxon>
        <taxon>Fabales</taxon>
        <taxon>Fabaceae</taxon>
        <taxon>Papilionoideae</taxon>
        <taxon>50 kb inversion clade</taxon>
        <taxon>genistoids sensu lato</taxon>
        <taxon>core genistoids</taxon>
        <taxon>Genisteae</taxon>
        <taxon>Lupinus</taxon>
    </lineage>
</organism>
<dbReference type="EMBL" id="CM007377">
    <property type="protein sequence ID" value="OIV93825.1"/>
    <property type="molecule type" value="Genomic_DNA"/>
</dbReference>
<keyword evidence="2" id="KW-0472">Membrane</keyword>
<dbReference type="GO" id="GO:0005783">
    <property type="term" value="C:endoplasmic reticulum"/>
    <property type="evidence" value="ECO:0007669"/>
    <property type="project" value="TreeGrafter"/>
</dbReference>
<dbReference type="Proteomes" id="UP000188354">
    <property type="component" value="Chromosome LG17"/>
</dbReference>
<feature type="region of interest" description="Disordered" evidence="1">
    <location>
        <begin position="567"/>
        <end position="604"/>
    </location>
</feature>
<keyword evidence="5" id="KW-1185">Reference proteome</keyword>
<feature type="region of interest" description="Disordered" evidence="1">
    <location>
        <begin position="509"/>
        <end position="540"/>
    </location>
</feature>
<feature type="transmembrane region" description="Helical" evidence="2">
    <location>
        <begin position="63"/>
        <end position="83"/>
    </location>
</feature>
<name>A0A1J7GHI2_LUPAN</name>
<keyword evidence="2" id="KW-0812">Transmembrane</keyword>
<dbReference type="SUPFAM" id="SSF47095">
    <property type="entry name" value="HMG-box"/>
    <property type="match status" value="1"/>
</dbReference>
<feature type="transmembrane region" description="Helical" evidence="2">
    <location>
        <begin position="445"/>
        <end position="465"/>
    </location>
</feature>
<dbReference type="PANTHER" id="PTHR45662:SF2">
    <property type="entry name" value="PHOSPHATIDYLINOSITOL-3-PHOSPHATASE SAC1"/>
    <property type="match status" value="1"/>
</dbReference>
<accession>A0A1J7GHI2</accession>
<dbReference type="GO" id="GO:0043812">
    <property type="term" value="F:phosphatidylinositol-4-phosphate phosphatase activity"/>
    <property type="evidence" value="ECO:0007669"/>
    <property type="project" value="TreeGrafter"/>
</dbReference>
<dbReference type="PANTHER" id="PTHR45662">
    <property type="entry name" value="PHOSPHATIDYLINOSITIDE PHOSPHATASE SAC1"/>
    <property type="match status" value="1"/>
</dbReference>
<dbReference type="PROSITE" id="PS50275">
    <property type="entry name" value="SAC"/>
    <property type="match status" value="1"/>
</dbReference>
<dbReference type="OMA" id="ERYYLYL"/>
<protein>
    <recommendedName>
        <fullName evidence="3">SAC domain-containing protein</fullName>
    </recommendedName>
</protein>
<keyword evidence="2" id="KW-1133">Transmembrane helix</keyword>
<dbReference type="Gramene" id="OIV93825">
    <property type="protein sequence ID" value="OIV93825"/>
    <property type="gene ID" value="TanjilG_03788"/>
</dbReference>
<evidence type="ECO:0000313" key="4">
    <source>
        <dbReference type="EMBL" id="OIV93825.1"/>
    </source>
</evidence>
<dbReference type="STRING" id="3871.A0A1J7GHI2"/>
<feature type="compositionally biased region" description="Basic and acidic residues" evidence="1">
    <location>
        <begin position="571"/>
        <end position="592"/>
    </location>
</feature>